<dbReference type="OrthoDB" id="288590at2759"/>
<feature type="domain" description="Non-haem dioxygenase N-terminal" evidence="3">
    <location>
        <begin position="31"/>
        <end position="105"/>
    </location>
</feature>
<sequence length="422" mass="47887">MEFSTMSEIDPAFIQALEYRPKLKVIETDKLPVIYLSNDTKEVVLEIGEACKTWGFFHVINHGVPLELLNRIKKTSKEFFDLPLKEKKLAKRDDVNPLGYHDSWSNDRYESAEHRVVVNSEKERFSIPFFFLHAHYVMLKPIEELVNEQNPARYREFNWGKFYVSRNRSDFKKREVVAHMLAKNALLLEKDRLEHSAVNLAESIQQGGGMPVPAGSVAPSLLETGKAFTAKGMQVLGLVGKETMDLLITLKLKRMLKMLNKKELESLSNQYELLFNRRKAKLSSEQKSSYDGKLKQVQQMFRLSTEVDVSGVESDKGKNVETGTEGSDDELKNLHYLSVSKAADMAVGFTNALAGKTLNDIIQRTAGRIESLHSEGVHRISETCCFVVSQLLMLGKSIIVIINKLQDEDEDADGDMLNIDWP</sequence>
<organism evidence="5 6">
    <name type="scientific">Acer yangbiense</name>
    <dbReference type="NCBI Taxonomy" id="1000413"/>
    <lineage>
        <taxon>Eukaryota</taxon>
        <taxon>Viridiplantae</taxon>
        <taxon>Streptophyta</taxon>
        <taxon>Embryophyta</taxon>
        <taxon>Tracheophyta</taxon>
        <taxon>Spermatophyta</taxon>
        <taxon>Magnoliopsida</taxon>
        <taxon>eudicotyledons</taxon>
        <taxon>Gunneridae</taxon>
        <taxon>Pentapetalae</taxon>
        <taxon>rosids</taxon>
        <taxon>malvids</taxon>
        <taxon>Sapindales</taxon>
        <taxon>Sapindaceae</taxon>
        <taxon>Hippocastanoideae</taxon>
        <taxon>Acereae</taxon>
        <taxon>Acer</taxon>
    </lineage>
</organism>
<evidence type="ECO:0000313" key="5">
    <source>
        <dbReference type="EMBL" id="TXG66762.1"/>
    </source>
</evidence>
<protein>
    <submittedName>
        <fullName evidence="5">Uncharacterized protein</fullName>
    </submittedName>
</protein>
<keyword evidence="6" id="KW-1185">Reference proteome</keyword>
<accession>A0A5C7ID30</accession>
<dbReference type="EMBL" id="VAHF01000003">
    <property type="protein sequence ID" value="TXG66762.1"/>
    <property type="molecule type" value="Genomic_DNA"/>
</dbReference>
<dbReference type="InterPro" id="IPR056700">
    <property type="entry name" value="DUF7798"/>
</dbReference>
<evidence type="ECO:0000256" key="2">
    <source>
        <dbReference type="ARBA" id="ARBA00023004"/>
    </source>
</evidence>
<dbReference type="GO" id="GO:0046872">
    <property type="term" value="F:metal ion binding"/>
    <property type="evidence" value="ECO:0007669"/>
    <property type="project" value="UniProtKB-KW"/>
</dbReference>
<dbReference type="InterPro" id="IPR026992">
    <property type="entry name" value="DIOX_N"/>
</dbReference>
<comment type="caution">
    <text evidence="5">The sequence shown here is derived from an EMBL/GenBank/DDBJ whole genome shotgun (WGS) entry which is preliminary data.</text>
</comment>
<dbReference type="InterPro" id="IPR027443">
    <property type="entry name" value="IPNS-like_sf"/>
</dbReference>
<keyword evidence="2" id="KW-0408">Iron</keyword>
<evidence type="ECO:0000259" key="4">
    <source>
        <dbReference type="Pfam" id="PF25074"/>
    </source>
</evidence>
<gene>
    <name evidence="5" type="ORF">EZV62_008037</name>
</gene>
<evidence type="ECO:0000259" key="3">
    <source>
        <dbReference type="Pfam" id="PF14226"/>
    </source>
</evidence>
<dbReference type="Proteomes" id="UP000323000">
    <property type="component" value="Chromosome 3"/>
</dbReference>
<dbReference type="SUPFAM" id="SSF51197">
    <property type="entry name" value="Clavaminate synthase-like"/>
    <property type="match status" value="1"/>
</dbReference>
<evidence type="ECO:0000313" key="6">
    <source>
        <dbReference type="Proteomes" id="UP000323000"/>
    </source>
</evidence>
<dbReference type="PANTHER" id="PTHR36011">
    <property type="entry name" value="BAT2 DOMAIN PROTEIN"/>
    <property type="match status" value="1"/>
</dbReference>
<dbReference type="PANTHER" id="PTHR36011:SF1">
    <property type="entry name" value="BAT2 DOMAIN PROTEIN"/>
    <property type="match status" value="1"/>
</dbReference>
<dbReference type="Pfam" id="PF25074">
    <property type="entry name" value="DUF7798"/>
    <property type="match status" value="1"/>
</dbReference>
<dbReference type="Gene3D" id="2.60.120.330">
    <property type="entry name" value="B-lactam Antibiotic, Isopenicillin N Synthase, Chain"/>
    <property type="match status" value="2"/>
</dbReference>
<dbReference type="Pfam" id="PF14226">
    <property type="entry name" value="DIOX_N"/>
    <property type="match status" value="1"/>
</dbReference>
<evidence type="ECO:0000256" key="1">
    <source>
        <dbReference type="ARBA" id="ARBA00022723"/>
    </source>
</evidence>
<reference evidence="6" key="1">
    <citation type="journal article" date="2019" name="Gigascience">
        <title>De novo genome assembly of the endangered Acer yangbiense, a plant species with extremely small populations endemic to Yunnan Province, China.</title>
        <authorList>
            <person name="Yang J."/>
            <person name="Wariss H.M."/>
            <person name="Tao L."/>
            <person name="Zhang R."/>
            <person name="Yun Q."/>
            <person name="Hollingsworth P."/>
            <person name="Dao Z."/>
            <person name="Luo G."/>
            <person name="Guo H."/>
            <person name="Ma Y."/>
            <person name="Sun W."/>
        </authorList>
    </citation>
    <scope>NUCLEOTIDE SEQUENCE [LARGE SCALE GENOMIC DNA]</scope>
    <source>
        <strain evidence="6">cv. Malutang</strain>
    </source>
</reference>
<feature type="domain" description="DUF7798" evidence="4">
    <location>
        <begin position="262"/>
        <end position="422"/>
    </location>
</feature>
<name>A0A5C7ID30_9ROSI</name>
<keyword evidence="1" id="KW-0479">Metal-binding</keyword>
<proteinExistence type="predicted"/>
<dbReference type="AlphaFoldDB" id="A0A5C7ID30"/>